<reference evidence="5" key="2">
    <citation type="journal article" date="2018" name="Vet. Microbiol.">
        <title>Methicillin-resistant staphylococci amongst veterinary personnel, personnel-owned pets, patients and the hospital environment of two small animal veterinary hospitals.</title>
        <authorList>
            <person name="Worthing K.A."/>
            <person name="Brown J."/>
            <person name="Gerber L."/>
            <person name="Abraham S."/>
            <person name="Trott D."/>
            <person name="Norris J.M."/>
        </authorList>
    </citation>
    <scope>NUCLEOTIDE SEQUENCE</scope>
    <source>
        <strain evidence="5">ST496-2</strain>
    </source>
</reference>
<dbReference type="AlphaFoldDB" id="A0A2A4EF78"/>
<evidence type="ECO:0000313" key="8">
    <source>
        <dbReference type="Proteomes" id="UP000595859"/>
    </source>
</evidence>
<evidence type="ECO:0000313" key="4">
    <source>
        <dbReference type="EMBL" id="QQM98717.1"/>
    </source>
</evidence>
<protein>
    <submittedName>
        <fullName evidence="3">DNA-directed RNA polymerase subunit beta</fullName>
    </submittedName>
</protein>
<evidence type="ECO:0000313" key="9">
    <source>
        <dbReference type="Proteomes" id="UP000600220"/>
    </source>
</evidence>
<reference evidence="3 6" key="1">
    <citation type="journal article" date="2018" name="Vet. Microbiol.">
        <title>Clonal diversity and geographic distribution of methicillin-resistant Staphylococcus pseudintermedius from Australian animals: Discovery of novel sequence types.</title>
        <authorList>
            <person name="Worthing K.A."/>
            <person name="Abraham S."/>
            <person name="Coombs G.W."/>
            <person name="Pang S."/>
            <person name="Saputra S."/>
            <person name="Jordan D."/>
            <person name="Trott D.J."/>
            <person name="Norris J.M."/>
        </authorList>
    </citation>
    <scope>NUCLEOTIDE SEQUENCE [LARGE SCALE GENOMIC DNA]</scope>
    <source>
        <strain evidence="3 6">ST525 1</strain>
    </source>
</reference>
<feature type="transmembrane region" description="Helical" evidence="1">
    <location>
        <begin position="21"/>
        <end position="44"/>
    </location>
</feature>
<dbReference type="EMBL" id="AAXKXX010000016">
    <property type="protein sequence ID" value="EGQ4385382.1"/>
    <property type="molecule type" value="Genomic_DNA"/>
</dbReference>
<proteinExistence type="predicted"/>
<evidence type="ECO:0000313" key="3">
    <source>
        <dbReference type="EMBL" id="PWZ74333.1"/>
    </source>
</evidence>
<dbReference type="EMBL" id="QEIT01000038">
    <property type="protein sequence ID" value="PWZ74333.1"/>
    <property type="molecule type" value="Genomic_DNA"/>
</dbReference>
<dbReference type="Proteomes" id="UP000600220">
    <property type="component" value="Unassembled WGS sequence"/>
</dbReference>
<reference evidence="4 8" key="5">
    <citation type="submission" date="2020-12" db="EMBL/GenBank/DDBJ databases">
        <title>Whole genome sequencing and de novo assembly of Staphylococcus pseudintermedius: a novel pangenome approach to unravel pathogenesis of canine pyoderma.</title>
        <authorList>
            <person name="Ferrer L."/>
            <person name="Perez D."/>
            <person name="Fonticoba R."/>
            <person name="Vines J."/>
            <person name="Fabregas N."/>
            <person name="Madronero S."/>
            <person name="Meroni G."/>
            <person name="Martino P."/>
            <person name="Martinez S."/>
            <person name="Cusco A."/>
            <person name="Migura L."/>
            <person name="Francino O."/>
        </authorList>
    </citation>
    <scope>NUCLEOTIDE SEQUENCE [LARGE SCALE GENOMIC DNA]</scope>
    <source>
        <strain evidence="4 8">HSP080</strain>
    </source>
</reference>
<keyword evidence="1" id="KW-1133">Transmembrane helix</keyword>
<gene>
    <name evidence="3" type="ORF">DD902_08745</name>
    <name evidence="5" type="ORF">DV961_09500</name>
    <name evidence="2" type="ORF">EGV54_09795</name>
    <name evidence="4" type="ORF">JGZ15_03410</name>
</gene>
<keyword evidence="3" id="KW-0240">DNA-directed RNA polymerase</keyword>
<evidence type="ECO:0000313" key="5">
    <source>
        <dbReference type="EMBL" id="REA80823.1"/>
    </source>
</evidence>
<evidence type="ECO:0000256" key="1">
    <source>
        <dbReference type="SAM" id="Phobius"/>
    </source>
</evidence>
<dbReference type="Proteomes" id="UP000595859">
    <property type="component" value="Chromosome"/>
</dbReference>
<dbReference type="RefSeq" id="WP_015729437.1">
    <property type="nucleotide sequence ID" value="NZ_BAAFIG010000013.1"/>
</dbReference>
<evidence type="ECO:0000313" key="6">
    <source>
        <dbReference type="Proteomes" id="UP000246800"/>
    </source>
</evidence>
<sequence>MKELMTKWRYGLQTLMDSTSFKLTLFVFIAIMMFVVGLMTGFIINHDNVLNTFNLRFWQHIIETIGGHH</sequence>
<evidence type="ECO:0000313" key="2">
    <source>
        <dbReference type="EMBL" id="EGQ4385382.1"/>
    </source>
</evidence>
<name>A0A2A4EF78_STAPS</name>
<keyword evidence="1" id="KW-0472">Membrane</keyword>
<keyword evidence="3" id="KW-0804">Transcription</keyword>
<keyword evidence="9" id="KW-1185">Reference proteome</keyword>
<dbReference type="EMBL" id="QQPC01000065">
    <property type="protein sequence ID" value="REA80823.1"/>
    <property type="molecule type" value="Genomic_DNA"/>
</dbReference>
<reference evidence="2 9" key="4">
    <citation type="submission" date="2018-11" db="EMBL/GenBank/DDBJ databases">
        <authorList>
            <consortium name="Veterinary Laboratory Investigation and Response Network"/>
        </authorList>
    </citation>
    <scope>NUCLEOTIDE SEQUENCE [LARGE SCALE GENOMIC DNA]</scope>
    <source>
        <strain evidence="2 9">SPSE-18-VL-LA-PA-Ryan-0021</strain>
    </source>
</reference>
<dbReference type="OrthoDB" id="2404021at2"/>
<keyword evidence="1" id="KW-0812">Transmembrane</keyword>
<reference evidence="7" key="3">
    <citation type="journal article" date="2018" name="Vet. Microbiol.">
        <title>Molecular epidemiology of methicillin-resistant staphylococci amongst veterinary personnel, personnel-owned pets, patients and the hospital environment of two companion animal veterinary hospitals.</title>
        <authorList>
            <person name="Worthing K.A."/>
            <person name="Brown J."/>
            <person name="Gerber L."/>
            <person name="Abraham S."/>
            <person name="Trott D."/>
            <person name="Norris J.M."/>
        </authorList>
    </citation>
    <scope>NUCLEOTIDE SEQUENCE [LARGE SCALE GENOMIC DNA]</scope>
    <source>
        <strain evidence="7">ST496-2</strain>
    </source>
</reference>
<dbReference type="GO" id="GO:0000428">
    <property type="term" value="C:DNA-directed RNA polymerase complex"/>
    <property type="evidence" value="ECO:0007669"/>
    <property type="project" value="UniProtKB-KW"/>
</dbReference>
<organism evidence="3 6">
    <name type="scientific">Staphylococcus pseudintermedius</name>
    <dbReference type="NCBI Taxonomy" id="283734"/>
    <lineage>
        <taxon>Bacteria</taxon>
        <taxon>Bacillati</taxon>
        <taxon>Bacillota</taxon>
        <taxon>Bacilli</taxon>
        <taxon>Bacillales</taxon>
        <taxon>Staphylococcaceae</taxon>
        <taxon>Staphylococcus</taxon>
        <taxon>Staphylococcus intermedius group</taxon>
    </lineage>
</organism>
<dbReference type="Proteomes" id="UP000256409">
    <property type="component" value="Unassembled WGS sequence"/>
</dbReference>
<evidence type="ECO:0000313" key="7">
    <source>
        <dbReference type="Proteomes" id="UP000256409"/>
    </source>
</evidence>
<dbReference type="Proteomes" id="UP000246800">
    <property type="component" value="Unassembled WGS sequence"/>
</dbReference>
<dbReference type="EMBL" id="CP066884">
    <property type="protein sequence ID" value="QQM98717.1"/>
    <property type="molecule type" value="Genomic_DNA"/>
</dbReference>
<accession>A0A2A4EF78</accession>